<reference evidence="2" key="1">
    <citation type="submission" date="2018-01" db="EMBL/GenBank/DDBJ databases">
        <title>Draft Genome Sequence of the Radioresistant Bacterium Deinococcus aerius TR0125, Isolated from the Higher Atmosphere above Japan.</title>
        <authorList>
            <person name="Satoh K."/>
            <person name="Arai H."/>
            <person name="Sanzen T."/>
            <person name="Kawaguchi Y."/>
            <person name="Hayashi H."/>
            <person name="Yokobori S."/>
            <person name="Yamagishi A."/>
            <person name="Oono Y."/>
            <person name="Narumi I."/>
        </authorList>
    </citation>
    <scope>NUCLEOTIDE SEQUENCE [LARGE SCALE GENOMIC DNA]</scope>
    <source>
        <strain evidence="2">TR0125</strain>
    </source>
</reference>
<organism evidence="1 2">
    <name type="scientific">Deinococcus aerius</name>
    <dbReference type="NCBI Taxonomy" id="200253"/>
    <lineage>
        <taxon>Bacteria</taxon>
        <taxon>Thermotogati</taxon>
        <taxon>Deinococcota</taxon>
        <taxon>Deinococci</taxon>
        <taxon>Deinococcales</taxon>
        <taxon>Deinococcaceae</taxon>
        <taxon>Deinococcus</taxon>
    </lineage>
</organism>
<dbReference type="PROSITE" id="PS51257">
    <property type="entry name" value="PROKAR_LIPOPROTEIN"/>
    <property type="match status" value="1"/>
</dbReference>
<evidence type="ECO:0000313" key="2">
    <source>
        <dbReference type="Proteomes" id="UP000236569"/>
    </source>
</evidence>
<gene>
    <name evidence="1" type="ORF">DAERI_010543</name>
</gene>
<dbReference type="Proteomes" id="UP000236569">
    <property type="component" value="Unassembled WGS sequence"/>
</dbReference>
<proteinExistence type="predicted"/>
<evidence type="ECO:0000313" key="1">
    <source>
        <dbReference type="EMBL" id="GBF04371.1"/>
    </source>
</evidence>
<keyword evidence="2" id="KW-1185">Reference proteome</keyword>
<sequence>MLRPALASLLLAVTLSSCVPGGVREVQFRAGPAGGEVLASRLLADGVVPRDRLVSVEVAVARAPEGSLLVICGRQWRLSRPWGLCTHLSRKLAPGLLTEAPGITGGGLLRGGVQTVPTSRLEARDVVIVLDVGVRGEQLPALRAEAARLSGTPYRVAGLLDRDVGLDCSTYQNALQHALGLPDVVPFNGLWNLYLPQDALKVPGARVLWVGVRGG</sequence>
<protein>
    <recommendedName>
        <fullName evidence="3">Lipoprotein</fullName>
    </recommendedName>
</protein>
<name>A0A2I9DI39_9DEIO</name>
<comment type="caution">
    <text evidence="1">The sequence shown here is derived from an EMBL/GenBank/DDBJ whole genome shotgun (WGS) entry which is preliminary data.</text>
</comment>
<evidence type="ECO:0008006" key="3">
    <source>
        <dbReference type="Google" id="ProtNLM"/>
    </source>
</evidence>
<dbReference type="AlphaFoldDB" id="A0A2I9DI39"/>
<accession>A0A2I9DI39</accession>
<dbReference type="EMBL" id="BFAG01000001">
    <property type="protein sequence ID" value="GBF04371.1"/>
    <property type="molecule type" value="Genomic_DNA"/>
</dbReference>
<dbReference type="OrthoDB" id="64902at2"/>
<dbReference type="RefSeq" id="WP_103127906.1">
    <property type="nucleotide sequence ID" value="NZ_BFAG01000001.1"/>
</dbReference>